<dbReference type="Gene3D" id="2.60.120.10">
    <property type="entry name" value="Jelly Rolls"/>
    <property type="match status" value="1"/>
</dbReference>
<dbReference type="AlphaFoldDB" id="A0A939EJA3"/>
<organism evidence="3 4">
    <name type="scientific">Roseibium aggregatum</name>
    <dbReference type="NCBI Taxonomy" id="187304"/>
    <lineage>
        <taxon>Bacteria</taxon>
        <taxon>Pseudomonadati</taxon>
        <taxon>Pseudomonadota</taxon>
        <taxon>Alphaproteobacteria</taxon>
        <taxon>Hyphomicrobiales</taxon>
        <taxon>Stappiaceae</taxon>
        <taxon>Roseibium</taxon>
    </lineage>
</organism>
<reference evidence="3" key="1">
    <citation type="submission" date="2020-12" db="EMBL/GenBank/DDBJ databases">
        <title>Oil enriched cultivation method for isolating marine PHA-producing bacteria.</title>
        <authorList>
            <person name="Zheng W."/>
            <person name="Yu S."/>
            <person name="Huang Y."/>
        </authorList>
    </citation>
    <scope>NUCLEOTIDE SEQUENCE</scope>
    <source>
        <strain evidence="3">SY-2-12</strain>
    </source>
</reference>
<feature type="domain" description="TehB/YeaR-like" evidence="2">
    <location>
        <begin position="26"/>
        <end position="100"/>
    </location>
</feature>
<evidence type="ECO:0000313" key="4">
    <source>
        <dbReference type="Proteomes" id="UP000664096"/>
    </source>
</evidence>
<dbReference type="Pfam" id="PF09313">
    <property type="entry name" value="TehB-like"/>
    <property type="match status" value="1"/>
</dbReference>
<comment type="caution">
    <text evidence="3">The sequence shown here is derived from an EMBL/GenBank/DDBJ whole genome shotgun (WGS) entry which is preliminary data.</text>
</comment>
<evidence type="ECO:0000259" key="2">
    <source>
        <dbReference type="Pfam" id="PF09313"/>
    </source>
</evidence>
<dbReference type="SUPFAM" id="SSF51197">
    <property type="entry name" value="Clavaminate synthase-like"/>
    <property type="match status" value="1"/>
</dbReference>
<protein>
    <submittedName>
        <fullName evidence="3">DUF1971 domain-containing protein</fullName>
    </submittedName>
</protein>
<dbReference type="RefSeq" id="WP_207142547.1">
    <property type="nucleotide sequence ID" value="NZ_JAEKJZ010000005.1"/>
</dbReference>
<evidence type="ECO:0000313" key="3">
    <source>
        <dbReference type="EMBL" id="MBN9672684.1"/>
    </source>
</evidence>
<sequence>MASNNDASGHSVPSDDTGPQGLVSYRKTQVYCETTLPEGFRNRHSTKSGVWGVIHVLEGRLIYRCWDSGAETVIVPGQPKLVLPQAPHSVSPDGQVRFFVEFKKRSA</sequence>
<name>A0A939EJA3_9HYPH</name>
<dbReference type="EMBL" id="JAEKJZ010000005">
    <property type="protein sequence ID" value="MBN9672684.1"/>
    <property type="molecule type" value="Genomic_DNA"/>
</dbReference>
<evidence type="ECO:0000256" key="1">
    <source>
        <dbReference type="SAM" id="MobiDB-lite"/>
    </source>
</evidence>
<accession>A0A939EJA3</accession>
<dbReference type="Proteomes" id="UP000664096">
    <property type="component" value="Unassembled WGS sequence"/>
</dbReference>
<feature type="region of interest" description="Disordered" evidence="1">
    <location>
        <begin position="1"/>
        <end position="22"/>
    </location>
</feature>
<dbReference type="InterPro" id="IPR014710">
    <property type="entry name" value="RmlC-like_jellyroll"/>
</dbReference>
<gene>
    <name evidence="3" type="ORF">JF539_20180</name>
</gene>
<proteinExistence type="predicted"/>
<dbReference type="InterPro" id="IPR015392">
    <property type="entry name" value="TehB/YeaR-like_dom"/>
</dbReference>